<evidence type="ECO:0000313" key="5">
    <source>
        <dbReference type="Proteomes" id="UP000321533"/>
    </source>
</evidence>
<dbReference type="PROSITE" id="PS50110">
    <property type="entry name" value="RESPONSE_REGULATORY"/>
    <property type="match status" value="1"/>
</dbReference>
<evidence type="ECO:0000313" key="4">
    <source>
        <dbReference type="EMBL" id="QEC66433.1"/>
    </source>
</evidence>
<dbReference type="Gene3D" id="3.40.50.2300">
    <property type="match status" value="1"/>
</dbReference>
<evidence type="ECO:0000256" key="2">
    <source>
        <dbReference type="PROSITE-ProRule" id="PRU00169"/>
    </source>
</evidence>
<dbReference type="SMART" id="SM00448">
    <property type="entry name" value="REC"/>
    <property type="match status" value="1"/>
</dbReference>
<dbReference type="EMBL" id="CP042435">
    <property type="protein sequence ID" value="QEC66433.1"/>
    <property type="molecule type" value="Genomic_DNA"/>
</dbReference>
<dbReference type="InterPro" id="IPR001789">
    <property type="entry name" value="Sig_transdc_resp-reg_receiver"/>
</dbReference>
<dbReference type="Pfam" id="PF00072">
    <property type="entry name" value="Response_reg"/>
    <property type="match status" value="1"/>
</dbReference>
<dbReference type="SUPFAM" id="SSF52172">
    <property type="entry name" value="CheY-like"/>
    <property type="match status" value="1"/>
</dbReference>
<name>A0A5B8V6D4_9BACT</name>
<dbReference type="PANTHER" id="PTHR44591">
    <property type="entry name" value="STRESS RESPONSE REGULATOR PROTEIN 1"/>
    <property type="match status" value="1"/>
</dbReference>
<feature type="modified residue" description="4-aspartylphosphate" evidence="2">
    <location>
        <position position="52"/>
    </location>
</feature>
<evidence type="ECO:0000259" key="3">
    <source>
        <dbReference type="PROSITE" id="PS50110"/>
    </source>
</evidence>
<organism evidence="4 5">
    <name type="scientific">Panacibacter ginsenosidivorans</name>
    <dbReference type="NCBI Taxonomy" id="1813871"/>
    <lineage>
        <taxon>Bacteria</taxon>
        <taxon>Pseudomonadati</taxon>
        <taxon>Bacteroidota</taxon>
        <taxon>Chitinophagia</taxon>
        <taxon>Chitinophagales</taxon>
        <taxon>Chitinophagaceae</taxon>
        <taxon>Panacibacter</taxon>
    </lineage>
</organism>
<keyword evidence="1 2" id="KW-0597">Phosphoprotein</keyword>
<protein>
    <submittedName>
        <fullName evidence="4">Response regulator</fullName>
    </submittedName>
</protein>
<feature type="domain" description="Response regulatory" evidence="3">
    <location>
        <begin position="3"/>
        <end position="117"/>
    </location>
</feature>
<dbReference type="RefSeq" id="WP_147188233.1">
    <property type="nucleotide sequence ID" value="NZ_CP042435.1"/>
</dbReference>
<sequence length="123" mass="13981">MHNILIIDDEEDVLISLKKLLENKGYNTTVLSRPETAFNMISVLMPDIILLDIKLAELDGRDICIQLKSNAKTKRLKIILFSGLIVSKEEYTGYGADDFIEKPIHFPSLVKKLKQHLSEKIDA</sequence>
<evidence type="ECO:0000256" key="1">
    <source>
        <dbReference type="ARBA" id="ARBA00022553"/>
    </source>
</evidence>
<accession>A0A5B8V6D4</accession>
<dbReference type="InterPro" id="IPR050595">
    <property type="entry name" value="Bact_response_regulator"/>
</dbReference>
<dbReference type="InterPro" id="IPR011006">
    <property type="entry name" value="CheY-like_superfamily"/>
</dbReference>
<reference evidence="4 5" key="1">
    <citation type="journal article" date="2016" name="Int. J. Syst. Evol. Microbiol.">
        <title>Panacibacter ginsenosidivorans gen. nov., sp. nov., with ginsenoside converting activity isolated from soil of a ginseng field.</title>
        <authorList>
            <person name="Siddiqi M.Z."/>
            <person name="Muhammad Shafi S."/>
            <person name="Choi K.D."/>
            <person name="Im W.T."/>
        </authorList>
    </citation>
    <scope>NUCLEOTIDE SEQUENCE [LARGE SCALE GENOMIC DNA]</scope>
    <source>
        <strain evidence="4 5">Gsoil1550</strain>
    </source>
</reference>
<dbReference type="GO" id="GO:0000160">
    <property type="term" value="P:phosphorelay signal transduction system"/>
    <property type="evidence" value="ECO:0007669"/>
    <property type="project" value="InterPro"/>
</dbReference>
<gene>
    <name evidence="4" type="ORF">FRZ67_03650</name>
</gene>
<keyword evidence="5" id="KW-1185">Reference proteome</keyword>
<dbReference type="AlphaFoldDB" id="A0A5B8V6D4"/>
<dbReference type="OrthoDB" id="9789181at2"/>
<dbReference type="PANTHER" id="PTHR44591:SF3">
    <property type="entry name" value="RESPONSE REGULATORY DOMAIN-CONTAINING PROTEIN"/>
    <property type="match status" value="1"/>
</dbReference>
<dbReference type="KEGG" id="pgin:FRZ67_03650"/>
<dbReference type="Proteomes" id="UP000321533">
    <property type="component" value="Chromosome"/>
</dbReference>
<proteinExistence type="predicted"/>